<protein>
    <submittedName>
        <fullName evidence="3">Uncharacterized protein</fullName>
    </submittedName>
</protein>
<evidence type="ECO:0000313" key="4">
    <source>
        <dbReference type="Proteomes" id="UP001152795"/>
    </source>
</evidence>
<evidence type="ECO:0000256" key="2">
    <source>
        <dbReference type="SAM" id="Phobius"/>
    </source>
</evidence>
<dbReference type="EMBL" id="CACRXK020010577">
    <property type="protein sequence ID" value="CAB4019675.1"/>
    <property type="molecule type" value="Genomic_DNA"/>
</dbReference>
<sequence>MDTIEMNDFDQPEGAEGGDEGVTPVDEDDFRGGLNDNDRLDDAKTSSFYEENKDDSYRKRTVGEHITKARSVVEEETGGEASGETAEDILEDAREELHQETITASETLAEQAGRLEREELETDPDKRQIMQKGRDVAEQGIDDARLEMGQQPESEEGRHRFREKVREDIRTRFERFRRWAKENLDALTAIAISVAGIITTIVLAGKKTIVRASKGLGAVGKALAGLAKSALPILVPILNLLSAILSWGAKDLAFLAKNLWIVVILIAGAIYKYFQSRQKK</sequence>
<feature type="transmembrane region" description="Helical" evidence="2">
    <location>
        <begin position="186"/>
        <end position="205"/>
    </location>
</feature>
<keyword evidence="4" id="KW-1185">Reference proteome</keyword>
<keyword evidence="2" id="KW-1133">Transmembrane helix</keyword>
<keyword evidence="2" id="KW-0812">Transmembrane</keyword>
<feature type="compositionally biased region" description="Acidic residues" evidence="1">
    <location>
        <begin position="1"/>
        <end position="29"/>
    </location>
</feature>
<evidence type="ECO:0000256" key="1">
    <source>
        <dbReference type="SAM" id="MobiDB-lite"/>
    </source>
</evidence>
<feature type="region of interest" description="Disordered" evidence="1">
    <location>
        <begin position="1"/>
        <end position="56"/>
    </location>
</feature>
<name>A0A6S7IKP7_PARCT</name>
<feature type="transmembrane region" description="Helical" evidence="2">
    <location>
        <begin position="254"/>
        <end position="274"/>
    </location>
</feature>
<organism evidence="3 4">
    <name type="scientific">Paramuricea clavata</name>
    <name type="common">Red gorgonian</name>
    <name type="synonym">Violescent sea-whip</name>
    <dbReference type="NCBI Taxonomy" id="317549"/>
    <lineage>
        <taxon>Eukaryota</taxon>
        <taxon>Metazoa</taxon>
        <taxon>Cnidaria</taxon>
        <taxon>Anthozoa</taxon>
        <taxon>Octocorallia</taxon>
        <taxon>Malacalcyonacea</taxon>
        <taxon>Plexauridae</taxon>
        <taxon>Paramuricea</taxon>
    </lineage>
</organism>
<reference evidence="3" key="1">
    <citation type="submission" date="2020-04" db="EMBL/GenBank/DDBJ databases">
        <authorList>
            <person name="Alioto T."/>
            <person name="Alioto T."/>
            <person name="Gomez Garrido J."/>
        </authorList>
    </citation>
    <scope>NUCLEOTIDE SEQUENCE</scope>
    <source>
        <strain evidence="3">A484AB</strain>
    </source>
</reference>
<dbReference type="AlphaFoldDB" id="A0A6S7IKP7"/>
<feature type="transmembrane region" description="Helical" evidence="2">
    <location>
        <begin position="226"/>
        <end position="248"/>
    </location>
</feature>
<comment type="caution">
    <text evidence="3">The sequence shown here is derived from an EMBL/GenBank/DDBJ whole genome shotgun (WGS) entry which is preliminary data.</text>
</comment>
<gene>
    <name evidence="3" type="ORF">PACLA_8A078939</name>
</gene>
<proteinExistence type="predicted"/>
<accession>A0A6S7IKP7</accession>
<feature type="compositionally biased region" description="Basic and acidic residues" evidence="1">
    <location>
        <begin position="36"/>
        <end position="56"/>
    </location>
</feature>
<dbReference type="Proteomes" id="UP001152795">
    <property type="component" value="Unassembled WGS sequence"/>
</dbReference>
<evidence type="ECO:0000313" key="3">
    <source>
        <dbReference type="EMBL" id="CAB4019675.1"/>
    </source>
</evidence>
<keyword evidence="2" id="KW-0472">Membrane</keyword>